<comment type="subcellular location">
    <subcellularLocation>
        <location evidence="1">Membrane</location>
        <topology evidence="1">Single-pass membrane protein</topology>
    </subcellularLocation>
</comment>
<keyword evidence="7" id="KW-0325">Glycoprotein</keyword>
<feature type="domain" description="Glycosyltransferase 61 catalytic" evidence="8">
    <location>
        <begin position="236"/>
        <end position="358"/>
    </location>
</feature>
<evidence type="ECO:0000256" key="6">
    <source>
        <dbReference type="ARBA" id="ARBA00023136"/>
    </source>
</evidence>
<keyword evidence="3" id="KW-0808">Transferase</keyword>
<keyword evidence="2" id="KW-0328">Glycosyltransferase</keyword>
<evidence type="ECO:0000256" key="3">
    <source>
        <dbReference type="ARBA" id="ARBA00022679"/>
    </source>
</evidence>
<dbReference type="GO" id="GO:0016020">
    <property type="term" value="C:membrane"/>
    <property type="evidence" value="ECO:0007669"/>
    <property type="project" value="UniProtKB-SubCell"/>
</dbReference>
<dbReference type="InterPro" id="IPR049625">
    <property type="entry name" value="Glyco_transf_61_cat"/>
</dbReference>
<proteinExistence type="predicted"/>
<sequence length="579" mass="67516">MLILGIFSLFVSLLYYYMPKYYFSSCNMLQFLLDNYCYSDSSNSIFFNTKNVDSSLWCHEEIGGNKVCEFQYLCFVPNNENHIVFMYTDKSSIFGLKSKEELKNISLSSVLNHNGVLLKLSICNSYEHSLDNFINLRHNVLLLWRFKSDNIMHVIHDDLIPIFTTYKELCKGNVKECVQKYQLVFVDGEDPGPHYDWYKLFSYSDPLFLNEELNQTICFKKGRVGLSTRSVWYQYGFNRFHGPTHSYMNGKLLQEFTEFILDGFKIYRNNYNLNESIGIFFNRKLNRKIINENYIIDEVKNMYTNIFSVHHFTLYNLDLSQNDTVTILSLLVRAKFVVGMHGSAMILSMFIPQTASIVELFPFGIQPEYVSPLRAMCDLPDVLQYYQSWVNINESNSITYPDNTHLLGGISHLDIEMQQTIKNIKLVPPVECCHNPLYLFRMYQDTLVDKSFSEVLEEIFLVQRSTLSDNIFTNLKNDVDRWYFPSPVTNITCSNINENLILSWNKPYNAGLNKIEYRLAINVGNQDMSLSTFSTSVQLNLSSYEKSINIQIWIKSVFDNSESIDAYFTCIVFNNLPEL</sequence>
<keyword evidence="4" id="KW-0812">Transmembrane</keyword>
<evidence type="ECO:0000256" key="5">
    <source>
        <dbReference type="ARBA" id="ARBA00022989"/>
    </source>
</evidence>
<evidence type="ECO:0000256" key="2">
    <source>
        <dbReference type="ARBA" id="ARBA00022676"/>
    </source>
</evidence>
<reference evidence="9" key="1">
    <citation type="submission" date="2015-12" db="EMBL/GenBank/DDBJ databases">
        <title>De novo transcriptome assembly of four potential Pierce s Disease insect vectors from Arizona vineyards.</title>
        <authorList>
            <person name="Tassone E.E."/>
        </authorList>
    </citation>
    <scope>NUCLEOTIDE SEQUENCE</scope>
</reference>
<dbReference type="AlphaFoldDB" id="A0A1B6BYW6"/>
<name>A0A1B6BYW6_9HEMI</name>
<protein>
    <recommendedName>
        <fullName evidence="8">Glycosyltransferase 61 catalytic domain-containing protein</fullName>
    </recommendedName>
</protein>
<dbReference type="PANTHER" id="PTHR20961">
    <property type="entry name" value="GLYCOSYLTRANSFERASE"/>
    <property type="match status" value="1"/>
</dbReference>
<dbReference type="CDD" id="cd00063">
    <property type="entry name" value="FN3"/>
    <property type="match status" value="1"/>
</dbReference>
<keyword evidence="6" id="KW-0472">Membrane</keyword>
<accession>A0A1B6BYW6</accession>
<evidence type="ECO:0000256" key="1">
    <source>
        <dbReference type="ARBA" id="ARBA00004167"/>
    </source>
</evidence>
<gene>
    <name evidence="9" type="ORF">g.12922</name>
</gene>
<dbReference type="EMBL" id="GEDC01030835">
    <property type="protein sequence ID" value="JAS06463.1"/>
    <property type="molecule type" value="Transcribed_RNA"/>
</dbReference>
<organism evidence="9">
    <name type="scientific">Clastoptera arizonana</name>
    <name type="common">Arizona spittle bug</name>
    <dbReference type="NCBI Taxonomy" id="38151"/>
    <lineage>
        <taxon>Eukaryota</taxon>
        <taxon>Metazoa</taxon>
        <taxon>Ecdysozoa</taxon>
        <taxon>Arthropoda</taxon>
        <taxon>Hexapoda</taxon>
        <taxon>Insecta</taxon>
        <taxon>Pterygota</taxon>
        <taxon>Neoptera</taxon>
        <taxon>Paraneoptera</taxon>
        <taxon>Hemiptera</taxon>
        <taxon>Auchenorrhyncha</taxon>
        <taxon>Cercopoidea</taxon>
        <taxon>Clastopteridae</taxon>
        <taxon>Clastoptera</taxon>
    </lineage>
</organism>
<dbReference type="Pfam" id="PF04577">
    <property type="entry name" value="Glyco_transf_61"/>
    <property type="match status" value="1"/>
</dbReference>
<evidence type="ECO:0000313" key="9">
    <source>
        <dbReference type="EMBL" id="JAS06463.1"/>
    </source>
</evidence>
<dbReference type="GO" id="GO:0016757">
    <property type="term" value="F:glycosyltransferase activity"/>
    <property type="evidence" value="ECO:0007669"/>
    <property type="project" value="UniProtKB-KW"/>
</dbReference>
<evidence type="ECO:0000256" key="4">
    <source>
        <dbReference type="ARBA" id="ARBA00022692"/>
    </source>
</evidence>
<evidence type="ECO:0000259" key="8">
    <source>
        <dbReference type="Pfam" id="PF04577"/>
    </source>
</evidence>
<dbReference type="InterPro" id="IPR007657">
    <property type="entry name" value="Glycosyltransferase_61"/>
</dbReference>
<dbReference type="PANTHER" id="PTHR20961:SF38">
    <property type="entry name" value="PROTEIN O-LINKED-MANNOSE BETA-1,4-N-ACETYLGLUCOSAMINYLTRANSFERASE 2"/>
    <property type="match status" value="1"/>
</dbReference>
<dbReference type="InterPro" id="IPR003961">
    <property type="entry name" value="FN3_dom"/>
</dbReference>
<evidence type="ECO:0000256" key="7">
    <source>
        <dbReference type="ARBA" id="ARBA00023180"/>
    </source>
</evidence>
<keyword evidence="5" id="KW-1133">Transmembrane helix</keyword>